<evidence type="ECO:0000313" key="3">
    <source>
        <dbReference type="Proteomes" id="UP000298663"/>
    </source>
</evidence>
<name>A0A4U5LZD1_STECR</name>
<dbReference type="AlphaFoldDB" id="A0A4U5LZD1"/>
<evidence type="ECO:0000256" key="1">
    <source>
        <dbReference type="SAM" id="MobiDB-lite"/>
    </source>
</evidence>
<keyword evidence="3" id="KW-1185">Reference proteome</keyword>
<protein>
    <submittedName>
        <fullName evidence="2">Uncharacterized protein</fullName>
    </submittedName>
</protein>
<dbReference type="Proteomes" id="UP000298663">
    <property type="component" value="Unassembled WGS sequence"/>
</dbReference>
<organism evidence="2 3">
    <name type="scientific">Steinernema carpocapsae</name>
    <name type="common">Entomopathogenic nematode</name>
    <dbReference type="NCBI Taxonomy" id="34508"/>
    <lineage>
        <taxon>Eukaryota</taxon>
        <taxon>Metazoa</taxon>
        <taxon>Ecdysozoa</taxon>
        <taxon>Nematoda</taxon>
        <taxon>Chromadorea</taxon>
        <taxon>Rhabditida</taxon>
        <taxon>Tylenchina</taxon>
        <taxon>Panagrolaimomorpha</taxon>
        <taxon>Strongyloidoidea</taxon>
        <taxon>Steinernematidae</taxon>
        <taxon>Steinernema</taxon>
    </lineage>
</organism>
<feature type="region of interest" description="Disordered" evidence="1">
    <location>
        <begin position="81"/>
        <end position="103"/>
    </location>
</feature>
<reference evidence="2 3" key="2">
    <citation type="journal article" date="2019" name="G3 (Bethesda)">
        <title>Hybrid Assembly of the Genome of the Entomopathogenic Nematode Steinernema carpocapsae Identifies the X-Chromosome.</title>
        <authorList>
            <person name="Serra L."/>
            <person name="Macchietto M."/>
            <person name="Macias-Munoz A."/>
            <person name="McGill C.J."/>
            <person name="Rodriguez I.M."/>
            <person name="Rodriguez B."/>
            <person name="Murad R."/>
            <person name="Mortazavi A."/>
        </authorList>
    </citation>
    <scope>NUCLEOTIDE SEQUENCE [LARGE SCALE GENOMIC DNA]</scope>
    <source>
        <strain evidence="2 3">ALL</strain>
    </source>
</reference>
<sequence>MNAIDVKKPREMPTEEERQERRLGMLQNYADGRGILIRGNPYSRPIDDCALRRQLLLFQASMETSKKSLKALEEKRVQNISEASDVTEQLQDEPSSKELTDYVSPPMASALISEGEELSLQNLAISSVERFAISALTSEGQESDYPGSPASEALANIREPSHTRPSGRMGHAPAILETT</sequence>
<feature type="compositionally biased region" description="Polar residues" evidence="1">
    <location>
        <begin position="81"/>
        <end position="93"/>
    </location>
</feature>
<evidence type="ECO:0000313" key="2">
    <source>
        <dbReference type="EMBL" id="TKR61677.1"/>
    </source>
</evidence>
<accession>A0A4U5LZD1</accession>
<dbReference type="EMBL" id="AZBU02000011">
    <property type="protein sequence ID" value="TKR61677.1"/>
    <property type="molecule type" value="Genomic_DNA"/>
</dbReference>
<comment type="caution">
    <text evidence="2">The sequence shown here is derived from an EMBL/GenBank/DDBJ whole genome shotgun (WGS) entry which is preliminary data.</text>
</comment>
<proteinExistence type="predicted"/>
<reference evidence="2 3" key="1">
    <citation type="journal article" date="2015" name="Genome Biol.">
        <title>Comparative genomics of Steinernema reveals deeply conserved gene regulatory networks.</title>
        <authorList>
            <person name="Dillman A.R."/>
            <person name="Macchietto M."/>
            <person name="Porter C.F."/>
            <person name="Rogers A."/>
            <person name="Williams B."/>
            <person name="Antoshechkin I."/>
            <person name="Lee M.M."/>
            <person name="Goodwin Z."/>
            <person name="Lu X."/>
            <person name="Lewis E.E."/>
            <person name="Goodrich-Blair H."/>
            <person name="Stock S.P."/>
            <person name="Adams B.J."/>
            <person name="Sternberg P.W."/>
            <person name="Mortazavi A."/>
        </authorList>
    </citation>
    <scope>NUCLEOTIDE SEQUENCE [LARGE SCALE GENOMIC DNA]</scope>
    <source>
        <strain evidence="2 3">ALL</strain>
    </source>
</reference>
<gene>
    <name evidence="2" type="ORF">L596_028758</name>
</gene>
<feature type="region of interest" description="Disordered" evidence="1">
    <location>
        <begin position="138"/>
        <end position="179"/>
    </location>
</feature>